<dbReference type="EC" id="2.7.7.65" evidence="1"/>
<evidence type="ECO:0000313" key="5">
    <source>
        <dbReference type="EMBL" id="SEQ02456.1"/>
    </source>
</evidence>
<dbReference type="CDD" id="cd01949">
    <property type="entry name" value="GGDEF"/>
    <property type="match status" value="1"/>
</dbReference>
<feature type="domain" description="GGDEF" evidence="4">
    <location>
        <begin position="361"/>
        <end position="501"/>
    </location>
</feature>
<dbReference type="NCBIfam" id="TIGR00254">
    <property type="entry name" value="GGDEF"/>
    <property type="match status" value="1"/>
</dbReference>
<reference evidence="5 6" key="1">
    <citation type="submission" date="2016-10" db="EMBL/GenBank/DDBJ databases">
        <authorList>
            <person name="de Groot N.N."/>
        </authorList>
    </citation>
    <scope>NUCLEOTIDE SEQUENCE [LARGE SCALE GENOMIC DNA]</scope>
    <source>
        <strain evidence="5 6">A52C2</strain>
    </source>
</reference>
<dbReference type="EMBL" id="FOFG01000002">
    <property type="protein sequence ID" value="SEQ02456.1"/>
    <property type="molecule type" value="Genomic_DNA"/>
</dbReference>
<accession>A0A1H9CMM6</accession>
<dbReference type="InterPro" id="IPR029787">
    <property type="entry name" value="Nucleotide_cyclase"/>
</dbReference>
<dbReference type="STRING" id="1855383.SAMN05216548_102197"/>
<sequence length="511" mass="55674">MRAFWRPAGRRTSLSGRMKILVTLLCLSIVCLEAGQGWSDRQAAFRTAASSAENLARSLSQQADDTLEMADLDISGVIDSLAKNQHTPDFLARLSDSMASGIDAAPRIRGLFVYNASGDWIASSLRTLLDRANNSDRDYFVYHRTHEAGAILVSPPVRSRSGGQWVIPISKRIDNPDGSFGGVVVASIDVDYFARQYGRFDVGRKGSIALLGTNGLLYSRIPADQKLIGQDRSSDPLFRDHLPRSDSGAYSYVSPIDGVKRIAGYRRSARFPIVVVTGLAENDVLAGWWRQFLTRITIVGLLTLLLGVLGFRLATQVKRRQQAEAQLEYLATTDPLTEIANRRAFDRVLRKEWLRSAREGTSVSLMLLDVDQFKRFNDLYGHQAGDRCLRSIAAAISGVARRPADVPARYGGEELAIILPNTHAKGAANVAEAARAAVEALGLPHRGNEAFGIVTVSIGCATLFPPRGGAGMGEDALIAMADRALYRAKEEGRNRVVLNEPVSLVPNRASA</sequence>
<keyword evidence="3" id="KW-0472">Membrane</keyword>
<dbReference type="GO" id="GO:0052621">
    <property type="term" value="F:diguanylate cyclase activity"/>
    <property type="evidence" value="ECO:0007669"/>
    <property type="project" value="UniProtKB-EC"/>
</dbReference>
<dbReference type="SMART" id="SM00267">
    <property type="entry name" value="GGDEF"/>
    <property type="match status" value="1"/>
</dbReference>
<keyword evidence="3" id="KW-0812">Transmembrane</keyword>
<comment type="catalytic activity">
    <reaction evidence="2">
        <text>2 GTP = 3',3'-c-di-GMP + 2 diphosphate</text>
        <dbReference type="Rhea" id="RHEA:24898"/>
        <dbReference type="ChEBI" id="CHEBI:33019"/>
        <dbReference type="ChEBI" id="CHEBI:37565"/>
        <dbReference type="ChEBI" id="CHEBI:58805"/>
        <dbReference type="EC" id="2.7.7.65"/>
    </reaction>
</comment>
<dbReference type="CDD" id="cd12915">
    <property type="entry name" value="PDC2_DGC_like"/>
    <property type="match status" value="1"/>
</dbReference>
<dbReference type="Gene3D" id="3.30.70.270">
    <property type="match status" value="1"/>
</dbReference>
<dbReference type="PANTHER" id="PTHR45138">
    <property type="entry name" value="REGULATORY COMPONENTS OF SENSORY TRANSDUCTION SYSTEM"/>
    <property type="match status" value="1"/>
</dbReference>
<dbReference type="PROSITE" id="PS50887">
    <property type="entry name" value="GGDEF"/>
    <property type="match status" value="1"/>
</dbReference>
<dbReference type="Gene3D" id="3.30.450.20">
    <property type="entry name" value="PAS domain"/>
    <property type="match status" value="2"/>
</dbReference>
<gene>
    <name evidence="5" type="ORF">SAMN05216548_102197</name>
</gene>
<name>A0A1H9CMM6_9HYPH</name>
<dbReference type="Pfam" id="PF00990">
    <property type="entry name" value="GGDEF"/>
    <property type="match status" value="1"/>
</dbReference>
<protein>
    <recommendedName>
        <fullName evidence="1">diguanylate cyclase</fullName>
        <ecNumber evidence="1">2.7.7.65</ecNumber>
    </recommendedName>
</protein>
<dbReference type="InterPro" id="IPR054327">
    <property type="entry name" value="His-kinase-like_sensor"/>
</dbReference>
<dbReference type="CDD" id="cd12914">
    <property type="entry name" value="PDC1_DGC_like"/>
    <property type="match status" value="1"/>
</dbReference>
<keyword evidence="3" id="KW-1133">Transmembrane helix</keyword>
<evidence type="ECO:0000256" key="3">
    <source>
        <dbReference type="SAM" id="Phobius"/>
    </source>
</evidence>
<dbReference type="PANTHER" id="PTHR45138:SF9">
    <property type="entry name" value="DIGUANYLATE CYCLASE DGCM-RELATED"/>
    <property type="match status" value="1"/>
</dbReference>
<evidence type="ECO:0000256" key="1">
    <source>
        <dbReference type="ARBA" id="ARBA00012528"/>
    </source>
</evidence>
<dbReference type="Proteomes" id="UP000199647">
    <property type="component" value="Unassembled WGS sequence"/>
</dbReference>
<feature type="transmembrane region" description="Helical" evidence="3">
    <location>
        <begin position="292"/>
        <end position="311"/>
    </location>
</feature>
<dbReference type="GO" id="GO:1902201">
    <property type="term" value="P:negative regulation of bacterial-type flagellum-dependent cell motility"/>
    <property type="evidence" value="ECO:0007669"/>
    <property type="project" value="TreeGrafter"/>
</dbReference>
<evidence type="ECO:0000256" key="2">
    <source>
        <dbReference type="ARBA" id="ARBA00034247"/>
    </source>
</evidence>
<organism evidence="5 6">
    <name type="scientific">Faunimonas pinastri</name>
    <dbReference type="NCBI Taxonomy" id="1855383"/>
    <lineage>
        <taxon>Bacteria</taxon>
        <taxon>Pseudomonadati</taxon>
        <taxon>Pseudomonadota</taxon>
        <taxon>Alphaproteobacteria</taxon>
        <taxon>Hyphomicrobiales</taxon>
        <taxon>Afifellaceae</taxon>
        <taxon>Faunimonas</taxon>
    </lineage>
</organism>
<dbReference type="InterPro" id="IPR000160">
    <property type="entry name" value="GGDEF_dom"/>
</dbReference>
<dbReference type="FunFam" id="3.30.70.270:FF:000001">
    <property type="entry name" value="Diguanylate cyclase domain protein"/>
    <property type="match status" value="1"/>
</dbReference>
<dbReference type="GO" id="GO:0005886">
    <property type="term" value="C:plasma membrane"/>
    <property type="evidence" value="ECO:0007669"/>
    <property type="project" value="TreeGrafter"/>
</dbReference>
<dbReference type="InterPro" id="IPR050469">
    <property type="entry name" value="Diguanylate_Cyclase"/>
</dbReference>
<keyword evidence="6" id="KW-1185">Reference proteome</keyword>
<dbReference type="InterPro" id="IPR043128">
    <property type="entry name" value="Rev_trsase/Diguanyl_cyclase"/>
</dbReference>
<evidence type="ECO:0000259" key="4">
    <source>
        <dbReference type="PROSITE" id="PS50887"/>
    </source>
</evidence>
<dbReference type="SUPFAM" id="SSF103190">
    <property type="entry name" value="Sensory domain-like"/>
    <property type="match status" value="1"/>
</dbReference>
<dbReference type="Pfam" id="PF22588">
    <property type="entry name" value="dCache_1_like"/>
    <property type="match status" value="1"/>
</dbReference>
<dbReference type="GO" id="GO:0043709">
    <property type="term" value="P:cell adhesion involved in single-species biofilm formation"/>
    <property type="evidence" value="ECO:0007669"/>
    <property type="project" value="TreeGrafter"/>
</dbReference>
<dbReference type="RefSeq" id="WP_177176699.1">
    <property type="nucleotide sequence ID" value="NZ_FOFG01000002.1"/>
</dbReference>
<dbReference type="AlphaFoldDB" id="A0A1H9CMM6"/>
<proteinExistence type="predicted"/>
<dbReference type="InterPro" id="IPR029151">
    <property type="entry name" value="Sensor-like_sf"/>
</dbReference>
<evidence type="ECO:0000313" key="6">
    <source>
        <dbReference type="Proteomes" id="UP000199647"/>
    </source>
</evidence>
<dbReference type="SUPFAM" id="SSF55073">
    <property type="entry name" value="Nucleotide cyclase"/>
    <property type="match status" value="1"/>
</dbReference>